<comment type="caution">
    <text evidence="1">The sequence shown here is derived from an EMBL/GenBank/DDBJ whole genome shotgun (WGS) entry which is preliminary data.</text>
</comment>
<accession>A0A1F5QBR6</accession>
<dbReference type="InterPro" id="IPR005883">
    <property type="entry name" value="PilM"/>
</dbReference>
<dbReference type="PANTHER" id="PTHR32432">
    <property type="entry name" value="CELL DIVISION PROTEIN FTSA-RELATED"/>
    <property type="match status" value="1"/>
</dbReference>
<dbReference type="InterPro" id="IPR050696">
    <property type="entry name" value="FtsA/MreB"/>
</dbReference>
<name>A0A1F5QBR6_9BACT</name>
<dbReference type="PIRSF" id="PIRSF019169">
    <property type="entry name" value="PilM"/>
    <property type="match status" value="1"/>
</dbReference>
<dbReference type="CDD" id="cd24049">
    <property type="entry name" value="ASKHA_NBD_PilM"/>
    <property type="match status" value="1"/>
</dbReference>
<sequence length="382" mass="42320">MIFEINSKNKLMFSFGGKKKNALGLDISDVSLKLFEFEKNQSNFRVQAYSDEIIPKELISADSIKDPKGLTRLIKKAISMPKFGKVTTPYVVASIPETKCFVRVIQMPAVSMDEAKEAIPWEAEAYIPMPIGQVYLDWVVLPSHSVPGALGQQDKMTVLITAAPKDYVDDFTRILKEAQLQPIALEIESQATARSLVSRLEETVLILDINTLRTSFIVYDEDTLQFTSSIPIAGNVFTESVAKALGINSDEAEKIKRKNGLDESKDNGAVKRALSPVFNNLVSEVKNIIRFYEEHSTATSKVSRILLSGGSSKLKHLPSFLAEKLAQDTGGDHPLRSLPGIKVELGNPWVKVLKKRQVPPLSREDSLSYATAIGLALREEDR</sequence>
<evidence type="ECO:0008006" key="3">
    <source>
        <dbReference type="Google" id="ProtNLM"/>
    </source>
</evidence>
<dbReference type="EMBL" id="MFFF01000021">
    <property type="protein sequence ID" value="OGE99342.1"/>
    <property type="molecule type" value="Genomic_DNA"/>
</dbReference>
<dbReference type="NCBIfam" id="TIGR01175">
    <property type="entry name" value="pilM"/>
    <property type="match status" value="1"/>
</dbReference>
<dbReference type="InterPro" id="IPR043129">
    <property type="entry name" value="ATPase_NBD"/>
</dbReference>
<organism evidence="1 2">
    <name type="scientific">Candidatus Doudnabacteria bacterium RIFCSPLOWO2_02_FULL_48_13</name>
    <dbReference type="NCBI Taxonomy" id="1817845"/>
    <lineage>
        <taxon>Bacteria</taxon>
        <taxon>Candidatus Doudnaibacteriota</taxon>
    </lineage>
</organism>
<dbReference type="Proteomes" id="UP000177235">
    <property type="component" value="Unassembled WGS sequence"/>
</dbReference>
<proteinExistence type="predicted"/>
<dbReference type="SUPFAM" id="SSF53067">
    <property type="entry name" value="Actin-like ATPase domain"/>
    <property type="match status" value="2"/>
</dbReference>
<reference evidence="1 2" key="1">
    <citation type="journal article" date="2016" name="Nat. Commun.">
        <title>Thousands of microbial genomes shed light on interconnected biogeochemical processes in an aquifer system.</title>
        <authorList>
            <person name="Anantharaman K."/>
            <person name="Brown C.T."/>
            <person name="Hug L.A."/>
            <person name="Sharon I."/>
            <person name="Castelle C.J."/>
            <person name="Probst A.J."/>
            <person name="Thomas B.C."/>
            <person name="Singh A."/>
            <person name="Wilkins M.J."/>
            <person name="Karaoz U."/>
            <person name="Brodie E.L."/>
            <person name="Williams K.H."/>
            <person name="Hubbard S.S."/>
            <person name="Banfield J.F."/>
        </authorList>
    </citation>
    <scope>NUCLEOTIDE SEQUENCE [LARGE SCALE GENOMIC DNA]</scope>
</reference>
<gene>
    <name evidence="1" type="ORF">A3J05_00280</name>
</gene>
<evidence type="ECO:0000313" key="1">
    <source>
        <dbReference type="EMBL" id="OGE99342.1"/>
    </source>
</evidence>
<dbReference type="Pfam" id="PF11104">
    <property type="entry name" value="PilM_2"/>
    <property type="match status" value="1"/>
</dbReference>
<dbReference type="Gene3D" id="3.30.1490.300">
    <property type="match status" value="1"/>
</dbReference>
<evidence type="ECO:0000313" key="2">
    <source>
        <dbReference type="Proteomes" id="UP000177235"/>
    </source>
</evidence>
<protein>
    <recommendedName>
        <fullName evidence="3">SHS2 domain-containing protein</fullName>
    </recommendedName>
</protein>
<dbReference type="Gene3D" id="3.30.420.40">
    <property type="match status" value="2"/>
</dbReference>
<dbReference type="PANTHER" id="PTHR32432:SF3">
    <property type="entry name" value="ETHANOLAMINE UTILIZATION PROTEIN EUTJ"/>
    <property type="match status" value="1"/>
</dbReference>
<dbReference type="AlphaFoldDB" id="A0A1F5QBR6"/>